<proteinExistence type="inferred from homology"/>
<dbReference type="EnsemblBacteria" id="ABQ86865">
    <property type="protein sequence ID" value="ABQ86865"/>
    <property type="gene ID" value="Msm_0660"/>
</dbReference>
<comment type="similarity">
    <text evidence="2">Belongs to the LemA family.</text>
</comment>
<organism evidence="7 8">
    <name type="scientific">Methanobrevibacter smithii (strain ATCC 35061 / DSM 861 / OCM 144 / PS)</name>
    <dbReference type="NCBI Taxonomy" id="420247"/>
    <lineage>
        <taxon>Archaea</taxon>
        <taxon>Methanobacteriati</taxon>
        <taxon>Methanobacteriota</taxon>
        <taxon>Methanomada group</taxon>
        <taxon>Methanobacteria</taxon>
        <taxon>Methanobacteriales</taxon>
        <taxon>Methanobacteriaceae</taxon>
        <taxon>Methanobrevibacter</taxon>
    </lineage>
</organism>
<dbReference type="InterPro" id="IPR007156">
    <property type="entry name" value="MamQ_LemA"/>
</dbReference>
<keyword evidence="5 6" id="KW-0472">Membrane</keyword>
<evidence type="ECO:0000256" key="1">
    <source>
        <dbReference type="ARBA" id="ARBA00004167"/>
    </source>
</evidence>
<evidence type="ECO:0000256" key="3">
    <source>
        <dbReference type="ARBA" id="ARBA00022692"/>
    </source>
</evidence>
<dbReference type="PANTHER" id="PTHR34478:SF1">
    <property type="entry name" value="PROTEIN LEMA"/>
    <property type="match status" value="1"/>
</dbReference>
<dbReference type="Proteomes" id="UP000001992">
    <property type="component" value="Chromosome"/>
</dbReference>
<evidence type="ECO:0000256" key="4">
    <source>
        <dbReference type="ARBA" id="ARBA00022989"/>
    </source>
</evidence>
<keyword evidence="3 6" id="KW-0812">Transmembrane</keyword>
<evidence type="ECO:0000256" key="5">
    <source>
        <dbReference type="ARBA" id="ARBA00023136"/>
    </source>
</evidence>
<dbReference type="PANTHER" id="PTHR34478">
    <property type="entry name" value="PROTEIN LEMA"/>
    <property type="match status" value="1"/>
</dbReference>
<dbReference type="RefSeq" id="WP_004032419.1">
    <property type="nucleotide sequence ID" value="NC_009515.1"/>
</dbReference>
<sequence length="212" mass="24346">MRTLYKIIIVLAILFVSFEIEIAIPGRGSFIYALITLIIIAGIINYTISIYNDLVTERNRVKNSWSKIDVQLKRRTDLIPNLVEVVKGYAKHEHNTFTQVSQARASLMNARNIEDIQKSNSQLSRSLVNLFAIAEKYPELKANSNFLDLQRQISDSEDKIAIYRESFNNYVLVYNNSCEQFPSNLVAQLFGFKTANFIEIPEDEKTVPNVEF</sequence>
<dbReference type="BioCyc" id="MSMI420247:GHWZ-672-MONOMER"/>
<dbReference type="GO" id="GO:0016020">
    <property type="term" value="C:membrane"/>
    <property type="evidence" value="ECO:0007669"/>
    <property type="project" value="UniProtKB-SubCell"/>
</dbReference>
<dbReference type="InterPro" id="IPR023353">
    <property type="entry name" value="LemA-like_dom_sf"/>
</dbReference>
<name>A5UKY7_METS3</name>
<dbReference type="GeneID" id="78817288"/>
<dbReference type="SUPFAM" id="SSF140478">
    <property type="entry name" value="LemA-like"/>
    <property type="match status" value="1"/>
</dbReference>
<reference evidence="7 8" key="1">
    <citation type="journal article" date="2007" name="Proc. Natl. Acad. Sci. U.S.A.">
        <title>Genomic and metabolic adaptations of Methanobrevibacter smithii to the human gut.</title>
        <authorList>
            <person name="Samuel B.S."/>
            <person name="Hansen E.E."/>
            <person name="Manchester J.K."/>
            <person name="Coutinho P.M."/>
            <person name="Henrissat B."/>
            <person name="Fulton R."/>
            <person name="Latreille P."/>
            <person name="Kim K."/>
            <person name="Wilson R.K."/>
            <person name="Gordon J.I."/>
        </authorList>
    </citation>
    <scope>NUCLEOTIDE SEQUENCE [LARGE SCALE GENOMIC DNA]</scope>
    <source>
        <strain evidence="8">ATCC 35061 / DSM 861 / OCM 144 / PS</strain>
    </source>
</reference>
<dbReference type="PATRIC" id="fig|420247.28.peg.657"/>
<protein>
    <submittedName>
        <fullName evidence="7">LemA protein</fullName>
    </submittedName>
</protein>
<dbReference type="KEGG" id="msi:Msm_0660"/>
<feature type="transmembrane region" description="Helical" evidence="6">
    <location>
        <begin position="30"/>
        <end position="51"/>
    </location>
</feature>
<feature type="transmembrane region" description="Helical" evidence="6">
    <location>
        <begin position="7"/>
        <end position="24"/>
    </location>
</feature>
<dbReference type="STRING" id="420247.Msm_0660"/>
<dbReference type="Gene3D" id="1.20.1440.20">
    <property type="entry name" value="LemA-like domain"/>
    <property type="match status" value="1"/>
</dbReference>
<dbReference type="HOGENOM" id="CLU_056714_0_1_2"/>
<evidence type="ECO:0000256" key="6">
    <source>
        <dbReference type="SAM" id="Phobius"/>
    </source>
</evidence>
<keyword evidence="4 6" id="KW-1133">Transmembrane helix</keyword>
<evidence type="ECO:0000313" key="7">
    <source>
        <dbReference type="EMBL" id="ABQ86865.1"/>
    </source>
</evidence>
<evidence type="ECO:0000313" key="8">
    <source>
        <dbReference type="Proteomes" id="UP000001992"/>
    </source>
</evidence>
<gene>
    <name evidence="7" type="ordered locus">Msm_0660</name>
</gene>
<accession>A5UKY7</accession>
<dbReference type="AlphaFoldDB" id="A5UKY7"/>
<evidence type="ECO:0000256" key="2">
    <source>
        <dbReference type="ARBA" id="ARBA00008854"/>
    </source>
</evidence>
<dbReference type="Pfam" id="PF04011">
    <property type="entry name" value="LemA"/>
    <property type="match status" value="1"/>
</dbReference>
<dbReference type="EMBL" id="CP000678">
    <property type="protein sequence ID" value="ABQ86865.1"/>
    <property type="molecule type" value="Genomic_DNA"/>
</dbReference>
<keyword evidence="8" id="KW-1185">Reference proteome</keyword>
<dbReference type="eggNOG" id="arCOG04574">
    <property type="taxonomic scope" value="Archaea"/>
</dbReference>
<comment type="subcellular location">
    <subcellularLocation>
        <location evidence="1">Membrane</location>
        <topology evidence="1">Single-pass membrane protein</topology>
    </subcellularLocation>
</comment>